<dbReference type="Pfam" id="PF00528">
    <property type="entry name" value="BPD_transp_1"/>
    <property type="match status" value="1"/>
</dbReference>
<feature type="transmembrane region" description="Helical" evidence="7">
    <location>
        <begin position="180"/>
        <end position="201"/>
    </location>
</feature>
<keyword evidence="5 7" id="KW-1133">Transmembrane helix</keyword>
<dbReference type="GO" id="GO:0015416">
    <property type="term" value="F:ABC-type phosphonate transporter activity"/>
    <property type="evidence" value="ECO:0007669"/>
    <property type="project" value="InterPro"/>
</dbReference>
<dbReference type="GO" id="GO:0005886">
    <property type="term" value="C:plasma membrane"/>
    <property type="evidence" value="ECO:0007669"/>
    <property type="project" value="UniProtKB-SubCell"/>
</dbReference>
<keyword evidence="12" id="KW-1185">Reference proteome</keyword>
<evidence type="ECO:0000256" key="1">
    <source>
        <dbReference type="ARBA" id="ARBA00004651"/>
    </source>
</evidence>
<feature type="transmembrane region" description="Helical" evidence="7">
    <location>
        <begin position="127"/>
        <end position="150"/>
    </location>
</feature>
<keyword evidence="2 7" id="KW-0813">Transport</keyword>
<name>A0A8T7M536_9CHLR</name>
<keyword evidence="4 7" id="KW-0812">Transmembrane</keyword>
<keyword evidence="6 7" id="KW-0472">Membrane</keyword>
<dbReference type="PANTHER" id="PTHR30043:SF1">
    <property type="entry name" value="ABC TRANSPORT SYSTEM PERMEASE PROTEIN P69"/>
    <property type="match status" value="1"/>
</dbReference>
<feature type="transmembrane region" description="Helical" evidence="7">
    <location>
        <begin position="156"/>
        <end position="173"/>
    </location>
</feature>
<accession>A0A8T7M536</accession>
<comment type="subcellular location">
    <subcellularLocation>
        <location evidence="1 7">Cell membrane</location>
        <topology evidence="1 7">Multi-pass membrane protein</topology>
    </subcellularLocation>
</comment>
<evidence type="ECO:0000313" key="10">
    <source>
        <dbReference type="EMBL" id="WJW69132.1"/>
    </source>
</evidence>
<evidence type="ECO:0000256" key="4">
    <source>
        <dbReference type="ARBA" id="ARBA00022692"/>
    </source>
</evidence>
<dbReference type="RefSeq" id="WP_341471022.1">
    <property type="nucleotide sequence ID" value="NZ_CP128400.1"/>
</dbReference>
<organism evidence="9 11">
    <name type="scientific">Candidatus Chlorohelix allophototropha</name>
    <dbReference type="NCBI Taxonomy" id="3003348"/>
    <lineage>
        <taxon>Bacteria</taxon>
        <taxon>Bacillati</taxon>
        <taxon>Chloroflexota</taxon>
        <taxon>Chloroflexia</taxon>
        <taxon>Candidatus Chloroheliales</taxon>
        <taxon>Candidatus Chloroheliaceae</taxon>
        <taxon>Candidatus Chlorohelix</taxon>
    </lineage>
</organism>
<dbReference type="PANTHER" id="PTHR30043">
    <property type="entry name" value="PHOSPHONATES TRANSPORT SYSTEM PERMEASE PROTEIN"/>
    <property type="match status" value="1"/>
</dbReference>
<dbReference type="Proteomes" id="UP000521676">
    <property type="component" value="Unassembled WGS sequence"/>
</dbReference>
<evidence type="ECO:0000256" key="7">
    <source>
        <dbReference type="RuleBase" id="RU363032"/>
    </source>
</evidence>
<reference evidence="9 11" key="1">
    <citation type="submission" date="2020-06" db="EMBL/GenBank/DDBJ databases">
        <title>Anoxygenic phototrophic Chloroflexota member uses a Type I reaction center.</title>
        <authorList>
            <person name="Tsuji J.M."/>
            <person name="Shaw N.A."/>
            <person name="Nagashima S."/>
            <person name="Venkiteswaran J."/>
            <person name="Schiff S.L."/>
            <person name="Hanada S."/>
            <person name="Tank M."/>
            <person name="Neufeld J.D."/>
        </authorList>
    </citation>
    <scope>NUCLEOTIDE SEQUENCE [LARGE SCALE GENOMIC DNA]</scope>
    <source>
        <strain evidence="9">L227-S17</strain>
    </source>
</reference>
<dbReference type="CDD" id="cd06261">
    <property type="entry name" value="TM_PBP2"/>
    <property type="match status" value="1"/>
</dbReference>
<feature type="transmembrane region" description="Helical" evidence="7">
    <location>
        <begin position="53"/>
        <end position="72"/>
    </location>
</feature>
<dbReference type="NCBIfam" id="TIGR01097">
    <property type="entry name" value="PhnE"/>
    <property type="match status" value="1"/>
</dbReference>
<dbReference type="SUPFAM" id="SSF161098">
    <property type="entry name" value="MetI-like"/>
    <property type="match status" value="1"/>
</dbReference>
<protein>
    <submittedName>
        <fullName evidence="9">Phosphonate ABC transporter, permease protein PhnE</fullName>
    </submittedName>
</protein>
<feature type="transmembrane region" description="Helical" evidence="7">
    <location>
        <begin position="405"/>
        <end position="424"/>
    </location>
</feature>
<reference evidence="10" key="2">
    <citation type="journal article" date="2024" name="Nature">
        <title>Anoxygenic phototroph of the Chloroflexota uses a type I reaction centre.</title>
        <authorList>
            <person name="Tsuji J.M."/>
            <person name="Shaw N.A."/>
            <person name="Nagashima S."/>
            <person name="Venkiteswaran J.J."/>
            <person name="Schiff S.L."/>
            <person name="Watanabe T."/>
            <person name="Fukui M."/>
            <person name="Hanada S."/>
            <person name="Tank M."/>
            <person name="Neufeld J.D."/>
        </authorList>
    </citation>
    <scope>NUCLEOTIDE SEQUENCE</scope>
    <source>
        <strain evidence="10">L227-S17</strain>
    </source>
</reference>
<proteinExistence type="inferred from homology"/>
<gene>
    <name evidence="9" type="primary">phnE</name>
    <name evidence="9" type="ORF">HXX08_15270</name>
    <name evidence="10" type="ORF">OZ401_002725</name>
</gene>
<evidence type="ECO:0000256" key="6">
    <source>
        <dbReference type="ARBA" id="ARBA00023136"/>
    </source>
</evidence>
<evidence type="ECO:0000313" key="9">
    <source>
        <dbReference type="EMBL" id="NWJ47221.1"/>
    </source>
</evidence>
<feature type="domain" description="ABC transmembrane type-1" evidence="8">
    <location>
        <begin position="242"/>
        <end position="425"/>
    </location>
</feature>
<evidence type="ECO:0000256" key="5">
    <source>
        <dbReference type="ARBA" id="ARBA00022989"/>
    </source>
</evidence>
<feature type="transmembrane region" description="Helical" evidence="7">
    <location>
        <begin position="280"/>
        <end position="303"/>
    </location>
</feature>
<evidence type="ECO:0000256" key="3">
    <source>
        <dbReference type="ARBA" id="ARBA00022475"/>
    </source>
</evidence>
<evidence type="ECO:0000313" key="11">
    <source>
        <dbReference type="Proteomes" id="UP000521676"/>
    </source>
</evidence>
<dbReference type="InterPro" id="IPR000515">
    <property type="entry name" value="MetI-like"/>
</dbReference>
<dbReference type="InterPro" id="IPR005769">
    <property type="entry name" value="PhnE/PtxC"/>
</dbReference>
<evidence type="ECO:0000313" key="12">
    <source>
        <dbReference type="Proteomes" id="UP001431572"/>
    </source>
</evidence>
<dbReference type="InterPro" id="IPR035906">
    <property type="entry name" value="MetI-like_sf"/>
</dbReference>
<dbReference type="AlphaFoldDB" id="A0A8T7M536"/>
<feature type="transmembrane region" description="Helical" evidence="7">
    <location>
        <begin position="242"/>
        <end position="268"/>
    </location>
</feature>
<dbReference type="EMBL" id="CP128400">
    <property type="protein sequence ID" value="WJW69132.1"/>
    <property type="molecule type" value="Genomic_DNA"/>
</dbReference>
<sequence>MSIEEEDIEKMTEGKHAEVVTIASIGGLSGERVFINSFVQGPNKALAKPFGTINWTLLIPLAVFTVAAIFFFERVLDFGKFSLNWTIYFDVDLVGGLLVVLGLALSIGPKAIKNPRLLAKQDTRTTLVLLGLVAIFFFFKIVNFGTFKYILDKIDLNGVLGIISIALICVMALRGSKLSIAALVCFFLWWGFSVKVSGAGATAQNFGFSTVVDLFTSERGGALIGRFVPSKWQNFVNAIDPLFLTVQTAIASTVIGAIVALPVSILAAKNTSPHPAIYNIVRFITNTIRSIPALIMALLFIPFVGLGPAAGILGLGIHAISVLTKLYSEAFESVKPQPIEAMSAVGADGLKSFRWGVFPQAFPLVASYSIFTFESNTRDSTVVAFVGGGGLGFLLQQSINLLDYGYVSMLVIMLIIAVTIMDRFSAFIRGKII</sequence>
<dbReference type="Gene3D" id="1.10.3720.10">
    <property type="entry name" value="MetI-like"/>
    <property type="match status" value="1"/>
</dbReference>
<evidence type="ECO:0000256" key="2">
    <source>
        <dbReference type="ARBA" id="ARBA00022448"/>
    </source>
</evidence>
<evidence type="ECO:0000259" key="8">
    <source>
        <dbReference type="PROSITE" id="PS50928"/>
    </source>
</evidence>
<feature type="transmembrane region" description="Helical" evidence="7">
    <location>
        <begin position="87"/>
        <end position="107"/>
    </location>
</feature>
<dbReference type="EMBL" id="JACATZ010000003">
    <property type="protein sequence ID" value="NWJ47221.1"/>
    <property type="molecule type" value="Genomic_DNA"/>
</dbReference>
<dbReference type="Proteomes" id="UP001431572">
    <property type="component" value="Chromosome 2"/>
</dbReference>
<keyword evidence="3" id="KW-1003">Cell membrane</keyword>
<comment type="similarity">
    <text evidence="7">Belongs to the binding-protein-dependent transport system permease family.</text>
</comment>
<dbReference type="PROSITE" id="PS50928">
    <property type="entry name" value="ABC_TM1"/>
    <property type="match status" value="1"/>
</dbReference>